<dbReference type="HOGENOM" id="CLU_950691_0_0_1"/>
<dbReference type="EMBL" id="GL379926">
    <property type="protein sequence ID" value="EGT35795.1"/>
    <property type="molecule type" value="Genomic_DNA"/>
</dbReference>
<dbReference type="InParanoid" id="G0NQP4"/>
<name>G0NQP4_CAEBE</name>
<evidence type="ECO:0000313" key="4">
    <source>
        <dbReference type="Proteomes" id="UP000008068"/>
    </source>
</evidence>
<sequence>MSGGNPKQNCPPEIKPTTFSLFHPLNQPRPIQLLAPPPPPPPQTTQFNYGAHQAASPSFYSPQQYRQRQYGNNHSVGGRYGNGPLPYPRPDNQRFNRQLISDQQTAQSHLKTGDLLKEKDRLLQQKDVKIEELMAKVANLEGVSQENDRLRKELQEFGEIEAKMQELALQEFNLEISKLEEAENENLKDQLEEREKSRKAAEEMVNMWEVCYYRDINNVLRQSEDKLEAQRASDQTFWMGQLNYMKNQYDAEMEKLQNKLKEAKNQAELASHWEKKYKELKGAWYVGFMVLLTILLELNLKLKG</sequence>
<gene>
    <name evidence="3" type="ORF">CAEBREN_10733</name>
</gene>
<evidence type="ECO:0000256" key="1">
    <source>
        <dbReference type="SAM" id="Coils"/>
    </source>
</evidence>
<feature type="compositionally biased region" description="Polar residues" evidence="2">
    <location>
        <begin position="55"/>
        <end position="75"/>
    </location>
</feature>
<organism evidence="4">
    <name type="scientific">Caenorhabditis brenneri</name>
    <name type="common">Nematode worm</name>
    <dbReference type="NCBI Taxonomy" id="135651"/>
    <lineage>
        <taxon>Eukaryota</taxon>
        <taxon>Metazoa</taxon>
        <taxon>Ecdysozoa</taxon>
        <taxon>Nematoda</taxon>
        <taxon>Chromadorea</taxon>
        <taxon>Rhabditida</taxon>
        <taxon>Rhabditina</taxon>
        <taxon>Rhabditomorpha</taxon>
        <taxon>Rhabditoidea</taxon>
        <taxon>Rhabditidae</taxon>
        <taxon>Peloderinae</taxon>
        <taxon>Caenorhabditis</taxon>
    </lineage>
</organism>
<proteinExistence type="predicted"/>
<dbReference type="Proteomes" id="UP000008068">
    <property type="component" value="Unassembled WGS sequence"/>
</dbReference>
<reference evidence="4" key="1">
    <citation type="submission" date="2011-07" db="EMBL/GenBank/DDBJ databases">
        <authorList>
            <consortium name="Caenorhabditis brenneri Sequencing and Analysis Consortium"/>
            <person name="Wilson R.K."/>
        </authorList>
    </citation>
    <scope>NUCLEOTIDE SEQUENCE [LARGE SCALE GENOMIC DNA]</scope>
    <source>
        <strain evidence="4">PB2801</strain>
    </source>
</reference>
<evidence type="ECO:0000313" key="3">
    <source>
        <dbReference type="EMBL" id="EGT35795.1"/>
    </source>
</evidence>
<accession>G0NQP4</accession>
<feature type="region of interest" description="Disordered" evidence="2">
    <location>
        <begin position="1"/>
        <end position="92"/>
    </location>
</feature>
<evidence type="ECO:0000256" key="2">
    <source>
        <dbReference type="SAM" id="MobiDB-lite"/>
    </source>
</evidence>
<dbReference type="AlphaFoldDB" id="G0NQP4"/>
<feature type="coiled-coil region" evidence="1">
    <location>
        <begin position="116"/>
        <end position="273"/>
    </location>
</feature>
<protein>
    <submittedName>
        <fullName evidence="3">Uncharacterized protein</fullName>
    </submittedName>
</protein>
<keyword evidence="4" id="KW-1185">Reference proteome</keyword>
<keyword evidence="1" id="KW-0175">Coiled coil</keyword>